<dbReference type="InterPro" id="IPR027417">
    <property type="entry name" value="P-loop_NTPase"/>
</dbReference>
<comment type="similarity">
    <text evidence="1">Belongs to the zeta toxin family.</text>
</comment>
<evidence type="ECO:0000256" key="1">
    <source>
        <dbReference type="ARBA" id="ARBA00009104"/>
    </source>
</evidence>
<accession>A0A0R2L140</accession>
<keyword evidence="11" id="KW-1185">Reference proteome</keyword>
<evidence type="ECO:0000313" key="12">
    <source>
        <dbReference type="Proteomes" id="UP000321429"/>
    </source>
</evidence>
<dbReference type="GO" id="GO:0005524">
    <property type="term" value="F:ATP binding"/>
    <property type="evidence" value="ECO:0007669"/>
    <property type="project" value="UniProtKB-KW"/>
</dbReference>
<gene>
    <name evidence="10" type="ORF">IV55_GL002018</name>
    <name evidence="9" type="ORF">LSI01_04650</name>
</gene>
<dbReference type="Gene3D" id="3.40.50.300">
    <property type="entry name" value="P-loop containing nucleotide triphosphate hydrolases"/>
    <property type="match status" value="1"/>
</dbReference>
<dbReference type="InterPro" id="IPR010488">
    <property type="entry name" value="Zeta_toxin_domain"/>
</dbReference>
<proteinExistence type="inferred from homology"/>
<dbReference type="EMBL" id="JQCB01000009">
    <property type="protein sequence ID" value="KRN95374.1"/>
    <property type="molecule type" value="Genomic_DNA"/>
</dbReference>
<evidence type="ECO:0000313" key="11">
    <source>
        <dbReference type="Proteomes" id="UP000051139"/>
    </source>
</evidence>
<evidence type="ECO:0000256" key="4">
    <source>
        <dbReference type="ARBA" id="ARBA00022741"/>
    </source>
</evidence>
<comment type="catalytic activity">
    <reaction evidence="7">
        <text>UDP-N-acetyl-alpha-D-glucosamine + ATP = UDP-N-acetyl-alpha-D-glucosamine 3'-phosphate + ADP + H(+)</text>
        <dbReference type="Rhea" id="RHEA:32671"/>
        <dbReference type="ChEBI" id="CHEBI:15378"/>
        <dbReference type="ChEBI" id="CHEBI:30616"/>
        <dbReference type="ChEBI" id="CHEBI:57705"/>
        <dbReference type="ChEBI" id="CHEBI:64353"/>
        <dbReference type="ChEBI" id="CHEBI:456216"/>
        <dbReference type="EC" id="2.7.1.176"/>
    </reaction>
</comment>
<comment type="caution">
    <text evidence="10">The sequence shown here is derived from an EMBL/GenBank/DDBJ whole genome shotgun (WGS) entry which is preliminary data.</text>
</comment>
<dbReference type="RefSeq" id="WP_057810802.1">
    <property type="nucleotide sequence ID" value="NZ_BJUD01000005.1"/>
</dbReference>
<keyword evidence="4" id="KW-0547">Nucleotide-binding</keyword>
<evidence type="ECO:0000256" key="3">
    <source>
        <dbReference type="ARBA" id="ARBA00022649"/>
    </source>
</evidence>
<evidence type="ECO:0000313" key="10">
    <source>
        <dbReference type="EMBL" id="KRN95374.1"/>
    </source>
</evidence>
<organism evidence="10 11">
    <name type="scientific">Furfurilactobacillus siliginis</name>
    <dbReference type="NCBI Taxonomy" id="348151"/>
    <lineage>
        <taxon>Bacteria</taxon>
        <taxon>Bacillati</taxon>
        <taxon>Bacillota</taxon>
        <taxon>Bacilli</taxon>
        <taxon>Lactobacillales</taxon>
        <taxon>Lactobacillaceae</taxon>
        <taxon>Furfurilactobacillus</taxon>
    </lineage>
</organism>
<evidence type="ECO:0000256" key="7">
    <source>
        <dbReference type="ARBA" id="ARBA00048178"/>
    </source>
</evidence>
<dbReference type="Proteomes" id="UP000051139">
    <property type="component" value="Unassembled WGS sequence"/>
</dbReference>
<reference evidence="10 11" key="1">
    <citation type="journal article" date="2015" name="Genome Announc.">
        <title>Expanding the biotechnology potential of lactobacilli through comparative genomics of 213 strains and associated genera.</title>
        <authorList>
            <person name="Sun Z."/>
            <person name="Harris H.M."/>
            <person name="McCann A."/>
            <person name="Guo C."/>
            <person name="Argimon S."/>
            <person name="Zhang W."/>
            <person name="Yang X."/>
            <person name="Jeffery I.B."/>
            <person name="Cooney J.C."/>
            <person name="Kagawa T.F."/>
            <person name="Liu W."/>
            <person name="Song Y."/>
            <person name="Salvetti E."/>
            <person name="Wrobel A."/>
            <person name="Rasinkangas P."/>
            <person name="Parkhill J."/>
            <person name="Rea M.C."/>
            <person name="O'Sullivan O."/>
            <person name="Ritari J."/>
            <person name="Douillard F.P."/>
            <person name="Paul Ross R."/>
            <person name="Yang R."/>
            <person name="Briner A.E."/>
            <person name="Felis G.E."/>
            <person name="de Vos W.M."/>
            <person name="Barrangou R."/>
            <person name="Klaenhammer T.R."/>
            <person name="Caufield P.W."/>
            <person name="Cui Y."/>
            <person name="Zhang H."/>
            <person name="O'Toole P.W."/>
        </authorList>
    </citation>
    <scope>NUCLEOTIDE SEQUENCE [LARGE SCALE GENOMIC DNA]</scope>
    <source>
        <strain evidence="10 11">DSM 22696</strain>
    </source>
</reference>
<dbReference type="AlphaFoldDB" id="A0A0R2L140"/>
<dbReference type="SUPFAM" id="SSF52540">
    <property type="entry name" value="P-loop containing nucleoside triphosphate hydrolases"/>
    <property type="match status" value="1"/>
</dbReference>
<evidence type="ECO:0000256" key="5">
    <source>
        <dbReference type="ARBA" id="ARBA00022840"/>
    </source>
</evidence>
<feature type="domain" description="Zeta toxin" evidence="8">
    <location>
        <begin position="60"/>
        <end position="184"/>
    </location>
</feature>
<evidence type="ECO:0000256" key="2">
    <source>
        <dbReference type="ARBA" id="ARBA00011963"/>
    </source>
</evidence>
<keyword evidence="5" id="KW-0067">ATP-binding</keyword>
<dbReference type="Proteomes" id="UP000321429">
    <property type="component" value="Unassembled WGS sequence"/>
</dbReference>
<reference evidence="9 12" key="2">
    <citation type="submission" date="2019-07" db="EMBL/GenBank/DDBJ databases">
        <title>Whole genome shotgun sequence of Lactobacillus siliginis NBRC 101315.</title>
        <authorList>
            <person name="Hosoyama A."/>
            <person name="Uohara A."/>
            <person name="Ohji S."/>
            <person name="Ichikawa N."/>
        </authorList>
    </citation>
    <scope>NUCLEOTIDE SEQUENCE [LARGE SCALE GENOMIC DNA]</scope>
    <source>
        <strain evidence="9 12">NBRC 101315</strain>
    </source>
</reference>
<dbReference type="STRING" id="348151.IV55_GL002018"/>
<keyword evidence="3" id="KW-1277">Toxin-antitoxin system</keyword>
<dbReference type="GO" id="GO:0016301">
    <property type="term" value="F:kinase activity"/>
    <property type="evidence" value="ECO:0007669"/>
    <property type="project" value="InterPro"/>
</dbReference>
<dbReference type="EMBL" id="BJUD01000005">
    <property type="protein sequence ID" value="GEK28154.1"/>
    <property type="molecule type" value="Genomic_DNA"/>
</dbReference>
<dbReference type="PATRIC" id="fig|348151.3.peg.2071"/>
<evidence type="ECO:0000256" key="6">
    <source>
        <dbReference type="ARBA" id="ARBA00032897"/>
    </source>
</evidence>
<evidence type="ECO:0000259" key="8">
    <source>
        <dbReference type="Pfam" id="PF06414"/>
    </source>
</evidence>
<evidence type="ECO:0000313" key="9">
    <source>
        <dbReference type="EMBL" id="GEK28154.1"/>
    </source>
</evidence>
<dbReference type="EC" id="2.7.1.176" evidence="2"/>
<dbReference type="Pfam" id="PF06414">
    <property type="entry name" value="Zeta_toxin"/>
    <property type="match status" value="1"/>
</dbReference>
<sequence length="191" mass="22407">MVTWVVVEGLVTSGWEQSIKDDSESFEVTDFETRRKKHRLDAEQYVDQCLKYVFSDIKKGQGHKKVAIFSAGTPGSGKTELLDYLYPRYQHIYARLDPDDFRHYFSEYTGDNAAEFQPAIGYLLTKCFNYAKKHKYNFIYDSTFVAHSSLERVQKVINAGYVVKIVYTYSQPRDAWNIIQGRYQVMYLKHF</sequence>
<name>A0A0R2L140_9LACO</name>
<protein>
    <recommendedName>
        <fullName evidence="6">UDP-N-acetylglucosamine kinase</fullName>
        <ecNumber evidence="2">2.7.1.176</ecNumber>
    </recommendedName>
    <alternativeName>
        <fullName evidence="6">UDP-N-acetylglucosamine kinase</fullName>
    </alternativeName>
</protein>